<evidence type="ECO:0000256" key="8">
    <source>
        <dbReference type="SAM" id="Phobius"/>
    </source>
</evidence>
<dbReference type="GO" id="GO:0005886">
    <property type="term" value="C:plasma membrane"/>
    <property type="evidence" value="ECO:0007669"/>
    <property type="project" value="UniProtKB-SubCell"/>
</dbReference>
<keyword evidence="6 8" id="KW-1133">Transmembrane helix</keyword>
<organism evidence="10 11">
    <name type="scientific">Parvibium lacunae</name>
    <dbReference type="NCBI Taxonomy" id="1888893"/>
    <lineage>
        <taxon>Bacteria</taxon>
        <taxon>Pseudomonadati</taxon>
        <taxon>Pseudomonadota</taxon>
        <taxon>Betaproteobacteria</taxon>
        <taxon>Burkholderiales</taxon>
        <taxon>Alcaligenaceae</taxon>
        <taxon>Parvibium</taxon>
    </lineage>
</organism>
<accession>A0A368KZS2</accession>
<dbReference type="EMBL" id="QPGB01000005">
    <property type="protein sequence ID" value="RCS56807.1"/>
    <property type="molecule type" value="Genomic_DNA"/>
</dbReference>
<dbReference type="InterPro" id="IPR011850">
    <property type="entry name" value="T2SS_GspF"/>
</dbReference>
<evidence type="ECO:0000256" key="5">
    <source>
        <dbReference type="ARBA" id="ARBA00022692"/>
    </source>
</evidence>
<dbReference type="RefSeq" id="WP_114403409.1">
    <property type="nucleotide sequence ID" value="NZ_QPGB01000005.1"/>
</dbReference>
<protein>
    <submittedName>
        <fullName evidence="10">Type II secretion system protein GspF</fullName>
    </submittedName>
</protein>
<evidence type="ECO:0000256" key="7">
    <source>
        <dbReference type="ARBA" id="ARBA00023136"/>
    </source>
</evidence>
<dbReference type="PRINTS" id="PR00812">
    <property type="entry name" value="BCTERIALGSPF"/>
</dbReference>
<dbReference type="InterPro" id="IPR003004">
    <property type="entry name" value="GspF/PilC"/>
</dbReference>
<feature type="transmembrane region" description="Helical" evidence="8">
    <location>
        <begin position="227"/>
        <end position="246"/>
    </location>
</feature>
<comment type="caution">
    <text evidence="10">The sequence shown here is derived from an EMBL/GenBank/DDBJ whole genome shotgun (WGS) entry which is preliminary data.</text>
</comment>
<evidence type="ECO:0000256" key="2">
    <source>
        <dbReference type="ARBA" id="ARBA00005745"/>
    </source>
</evidence>
<evidence type="ECO:0000256" key="3">
    <source>
        <dbReference type="ARBA" id="ARBA00022475"/>
    </source>
</evidence>
<dbReference type="NCBIfam" id="TIGR02120">
    <property type="entry name" value="GspF"/>
    <property type="match status" value="1"/>
</dbReference>
<feature type="transmembrane region" description="Helical" evidence="8">
    <location>
        <begin position="173"/>
        <end position="196"/>
    </location>
</feature>
<reference evidence="10 11" key="1">
    <citation type="journal article" date="2018" name="Int. J. Syst. Evol. Microbiol.">
        <title>Parvibium lacunae gen. nov., sp. nov., a new member of the family Alcaligenaceae isolated from a freshwater pond.</title>
        <authorList>
            <person name="Chen W.M."/>
            <person name="Xie P.B."/>
            <person name="Hsu M.Y."/>
            <person name="Sheu S.Y."/>
        </authorList>
    </citation>
    <scope>NUCLEOTIDE SEQUENCE [LARGE SCALE GENOMIC DNA]</scope>
    <source>
        <strain evidence="10 11">KMB9</strain>
    </source>
</reference>
<dbReference type="GO" id="GO:0015627">
    <property type="term" value="C:type II protein secretion system complex"/>
    <property type="evidence" value="ECO:0007669"/>
    <property type="project" value="InterPro"/>
</dbReference>
<evidence type="ECO:0000313" key="10">
    <source>
        <dbReference type="EMBL" id="RCS56807.1"/>
    </source>
</evidence>
<keyword evidence="7 8" id="KW-0472">Membrane</keyword>
<comment type="subcellular location">
    <subcellularLocation>
        <location evidence="1">Cell inner membrane</location>
        <topology evidence="1">Multi-pass membrane protein</topology>
    </subcellularLocation>
</comment>
<feature type="domain" description="Type II secretion system protein GspF" evidence="9">
    <location>
        <begin position="277"/>
        <end position="399"/>
    </location>
</feature>
<feature type="domain" description="Type II secretion system protein GspF" evidence="9">
    <location>
        <begin position="75"/>
        <end position="197"/>
    </location>
</feature>
<dbReference type="Pfam" id="PF00482">
    <property type="entry name" value="T2SSF"/>
    <property type="match status" value="2"/>
</dbReference>
<keyword evidence="11" id="KW-1185">Reference proteome</keyword>
<comment type="similarity">
    <text evidence="2">Belongs to the GSP F family.</text>
</comment>
<evidence type="ECO:0000256" key="4">
    <source>
        <dbReference type="ARBA" id="ARBA00022519"/>
    </source>
</evidence>
<evidence type="ECO:0000256" key="1">
    <source>
        <dbReference type="ARBA" id="ARBA00004429"/>
    </source>
</evidence>
<dbReference type="PANTHER" id="PTHR30012">
    <property type="entry name" value="GENERAL SECRETION PATHWAY PROTEIN"/>
    <property type="match status" value="1"/>
</dbReference>
<name>A0A368KZS2_9BURK</name>
<feature type="transmembrane region" description="Helical" evidence="8">
    <location>
        <begin position="376"/>
        <end position="401"/>
    </location>
</feature>
<evidence type="ECO:0000259" key="9">
    <source>
        <dbReference type="Pfam" id="PF00482"/>
    </source>
</evidence>
<evidence type="ECO:0000313" key="11">
    <source>
        <dbReference type="Proteomes" id="UP000252357"/>
    </source>
</evidence>
<keyword evidence="5 8" id="KW-0812">Transmembrane</keyword>
<dbReference type="AlphaFoldDB" id="A0A368KZS2"/>
<keyword evidence="3" id="KW-1003">Cell membrane</keyword>
<dbReference type="Gene3D" id="1.20.81.30">
    <property type="entry name" value="Type II secretion system (T2SS), domain F"/>
    <property type="match status" value="2"/>
</dbReference>
<dbReference type="Proteomes" id="UP000252357">
    <property type="component" value="Unassembled WGS sequence"/>
</dbReference>
<dbReference type="PANTHER" id="PTHR30012:SF0">
    <property type="entry name" value="TYPE II SECRETION SYSTEM PROTEIN F-RELATED"/>
    <property type="match status" value="1"/>
</dbReference>
<dbReference type="InterPro" id="IPR042094">
    <property type="entry name" value="T2SS_GspF_sf"/>
</dbReference>
<proteinExistence type="inferred from homology"/>
<evidence type="ECO:0000256" key="6">
    <source>
        <dbReference type="ARBA" id="ARBA00022989"/>
    </source>
</evidence>
<dbReference type="FunFam" id="1.20.81.30:FF:000001">
    <property type="entry name" value="Type II secretion system protein F"/>
    <property type="match status" value="2"/>
</dbReference>
<dbReference type="GO" id="GO:0015628">
    <property type="term" value="P:protein secretion by the type II secretion system"/>
    <property type="evidence" value="ECO:0007669"/>
    <property type="project" value="InterPro"/>
</dbReference>
<sequence length="408" mass="43805">MPSYRYQALAANQQTEQGHVDADSLKQARNVLRARGLTVLSVEPLGASATGTSGGQRAATLFGPRLSAHQRTLAVRQLASLLTAGLPLERALAVLVEQAESAILAERLAAVRSEVLAGHSLAEALGRYPRDFPALMCALVAAGEASGQLAGVLERLADYLEARGALTQKVVMAFTYPAIVTVVSLLVVLALMTYVVPQIVQVFTSTKQTLPWLTVALIAVSDFLRHYGWMIGLMIVAAAITARQLLQRPALRLRWHHWLLRAPVLGKLLNASNTAHFASTLAILVGSGVPLLRALQAGGETLSNRWLQERVAQAAQRVREGSSLARALGEHKAFPPVLVHMIGSGEATGQLPAMLDRAAAGQRQEVERRAVLLTQLLEPVLILGMGLIVLIIVLAVLLPIIEINQMIR</sequence>
<gene>
    <name evidence="10" type="primary">gspF</name>
    <name evidence="10" type="ORF">DU000_10730</name>
</gene>
<dbReference type="InterPro" id="IPR018076">
    <property type="entry name" value="T2SS_GspF_dom"/>
</dbReference>
<dbReference type="OrthoDB" id="9805682at2"/>
<keyword evidence="4" id="KW-0997">Cell inner membrane</keyword>